<dbReference type="RefSeq" id="WP_124776146.1">
    <property type="nucleotide sequence ID" value="NZ_RQZA01000002.1"/>
</dbReference>
<organism evidence="1 2">
    <name type="scientific">Streptococcus minor</name>
    <dbReference type="NCBI Taxonomy" id="229549"/>
    <lineage>
        <taxon>Bacteria</taxon>
        <taxon>Bacillati</taxon>
        <taxon>Bacillota</taxon>
        <taxon>Bacilli</taxon>
        <taxon>Lactobacillales</taxon>
        <taxon>Streptococcaceae</taxon>
        <taxon>Streptococcus</taxon>
    </lineage>
</organism>
<dbReference type="AlphaFoldDB" id="A0A3P1VHK8"/>
<protein>
    <submittedName>
        <fullName evidence="1">Uncharacterized protein</fullName>
    </submittedName>
</protein>
<dbReference type="Proteomes" id="UP000281771">
    <property type="component" value="Unassembled WGS sequence"/>
</dbReference>
<keyword evidence="2" id="KW-1185">Reference proteome</keyword>
<evidence type="ECO:0000313" key="2">
    <source>
        <dbReference type="Proteomes" id="UP000281771"/>
    </source>
</evidence>
<sequence length="64" mass="7624">MIEVKFFEEEELVHYIQVENRSTVDRVCRVYVDGKMIGISKIPAKSMKEFQVRNYKQGSRIDVR</sequence>
<comment type="caution">
    <text evidence="1">The sequence shown here is derived from an EMBL/GenBank/DDBJ whole genome shotgun (WGS) entry which is preliminary data.</text>
</comment>
<dbReference type="EMBL" id="RQZA01000002">
    <property type="protein sequence ID" value="RRD31863.1"/>
    <property type="molecule type" value="Genomic_DNA"/>
</dbReference>
<accession>A0A3P1VHK8</accession>
<proteinExistence type="predicted"/>
<reference evidence="1 2" key="1">
    <citation type="submission" date="2018-11" db="EMBL/GenBank/DDBJ databases">
        <title>Genomes From Bacteria Associated with the Canine Oral Cavity: a Test Case for Automated Genome-Based Taxonomic Assignment.</title>
        <authorList>
            <person name="Coil D.A."/>
            <person name="Jospin G."/>
            <person name="Darling A.E."/>
            <person name="Wallis C."/>
            <person name="Davis I.J."/>
            <person name="Harris S."/>
            <person name="Eisen J.A."/>
            <person name="Holcombe L.J."/>
            <person name="O'Flynn C."/>
        </authorList>
    </citation>
    <scope>NUCLEOTIDE SEQUENCE [LARGE SCALE GENOMIC DNA]</scope>
    <source>
        <strain evidence="1 2">OH4621_COT-116</strain>
    </source>
</reference>
<evidence type="ECO:0000313" key="1">
    <source>
        <dbReference type="EMBL" id="RRD31863.1"/>
    </source>
</evidence>
<gene>
    <name evidence="1" type="ORF">EII38_03690</name>
</gene>
<name>A0A3P1VHK8_9STRE</name>